<feature type="compositionally biased region" description="Polar residues" evidence="1">
    <location>
        <begin position="804"/>
        <end position="819"/>
    </location>
</feature>
<accession>A0A1L7XJN6</accession>
<dbReference type="EMBL" id="FJOG01000030">
    <property type="protein sequence ID" value="CZR65252.1"/>
    <property type="molecule type" value="Genomic_DNA"/>
</dbReference>
<feature type="region of interest" description="Disordered" evidence="1">
    <location>
        <begin position="736"/>
        <end position="852"/>
    </location>
</feature>
<feature type="compositionally biased region" description="Basic and acidic residues" evidence="1">
    <location>
        <begin position="949"/>
        <end position="961"/>
    </location>
</feature>
<evidence type="ECO:0000313" key="2">
    <source>
        <dbReference type="EMBL" id="CZR65252.1"/>
    </source>
</evidence>
<protein>
    <submittedName>
        <fullName evidence="2">Uncharacterized protein</fullName>
    </submittedName>
</protein>
<feature type="region of interest" description="Disordered" evidence="1">
    <location>
        <begin position="373"/>
        <end position="407"/>
    </location>
</feature>
<dbReference type="AlphaFoldDB" id="A0A1L7XJN6"/>
<evidence type="ECO:0000256" key="1">
    <source>
        <dbReference type="SAM" id="MobiDB-lite"/>
    </source>
</evidence>
<sequence length="972" mass="107278">MADGMSPDERAAYFQDPGYGRVSDLCHSLGYGDTSTSNRSYNTLSQRSIDFRKNWIKRTEGMSHLNFPLQCDAPKVIKCAEDFLVAHEALFTAAEDEPRDPSWLCLPDDKPKILDTITKLMCTQESMYRRNDEYLKRRKKNTIVIEEGSESELEGVTEEKAPDDDSTIQIIINIPQPNEEAGESNESDGTGTKRSIERHLEYTYPVDTVYETVAPDWLYDPQQPWPNSEQAFAFRYFHERNLYHANKHNRYHVKRFAEALTKRLDIEVDPAKEILIRQRCKELIKDISMLWGEKGCGFLVRASTGLVKASQFENAWKFHRSQWIYKMHGGMSDGVLELNQVPTPVIKEENPSRKRVRLYSRRAVDKNYAYFPQPHEIQPPPPVPSPVTNAEPSSKRPRYSIGRSQEQVPDQLPITSVRQEEVISARPPPPQKVLAPVPIPQVRCPSLELCCLDLDLTYCQNHGPMSGISILASSRALSTRSSSIGQPHLVGLTDASHPRCLEGHTCPGFARRRDILTDPDQEACGEWDPVGTWDEEVGPYLVMKVVVGDCQTSLKDDALQPGEEIVFQRRKFADLGSSARLLEEAASDGLVLSVANGVTAPSVTGLSPTREWRARSLTPWTTFNPGLACARPMPADKYPPTSPREVSNSHQLSLPISSTSSSPSIMRQLRNGRCVEVNSTPSNTRKRGSREQREPLTAAVNDASSEVAMLAGLFAAANDDSELLMNDTSGGVPMITGTSKAAIGDPGTSTTAEDVARAPSRVTPTNEGPTSGPSTNPTADNTADDHSDPTGSMPANPSGEVGNMASSDPATDSPNSTVEDTADGPSPGHAPAALSNPTLEDVPNDPTGDAQTDAMISDEELEFEKSEYKVVPEFVRRLIGNDELVDEEEEFLRSELNATAATLGLLEFVRRRVEGYRRGLNRFRRQLEDRTGGESSGKGVELGRGLKKGRVEKAKRVEKGKGLGKRVHVTSN</sequence>
<feature type="region of interest" description="Disordered" evidence="1">
    <location>
        <begin position="631"/>
        <end position="698"/>
    </location>
</feature>
<organism evidence="2 3">
    <name type="scientific">Phialocephala subalpina</name>
    <dbReference type="NCBI Taxonomy" id="576137"/>
    <lineage>
        <taxon>Eukaryota</taxon>
        <taxon>Fungi</taxon>
        <taxon>Dikarya</taxon>
        <taxon>Ascomycota</taxon>
        <taxon>Pezizomycotina</taxon>
        <taxon>Leotiomycetes</taxon>
        <taxon>Helotiales</taxon>
        <taxon>Mollisiaceae</taxon>
        <taxon>Phialocephala</taxon>
        <taxon>Phialocephala fortinii species complex</taxon>
    </lineage>
</organism>
<feature type="compositionally biased region" description="Low complexity" evidence="1">
    <location>
        <begin position="652"/>
        <end position="665"/>
    </location>
</feature>
<feature type="compositionally biased region" description="Polar residues" evidence="1">
    <location>
        <begin position="762"/>
        <end position="781"/>
    </location>
</feature>
<feature type="compositionally biased region" description="Basic residues" evidence="1">
    <location>
        <begin position="962"/>
        <end position="972"/>
    </location>
</feature>
<feature type="region of interest" description="Disordered" evidence="1">
    <location>
        <begin position="929"/>
        <end position="972"/>
    </location>
</feature>
<keyword evidence="3" id="KW-1185">Reference proteome</keyword>
<name>A0A1L7XJN6_9HELO</name>
<dbReference type="Proteomes" id="UP000184330">
    <property type="component" value="Unassembled WGS sequence"/>
</dbReference>
<evidence type="ECO:0000313" key="3">
    <source>
        <dbReference type="Proteomes" id="UP000184330"/>
    </source>
</evidence>
<proteinExistence type="predicted"/>
<feature type="region of interest" description="Disordered" evidence="1">
    <location>
        <begin position="174"/>
        <end position="194"/>
    </location>
</feature>
<dbReference type="OrthoDB" id="3550792at2759"/>
<reference evidence="2 3" key="1">
    <citation type="submission" date="2016-03" db="EMBL/GenBank/DDBJ databases">
        <authorList>
            <person name="Ploux O."/>
        </authorList>
    </citation>
    <scope>NUCLEOTIDE SEQUENCE [LARGE SCALE GENOMIC DNA]</scope>
    <source>
        <strain evidence="2 3">UAMH 11012</strain>
    </source>
</reference>
<gene>
    <name evidence="2" type="ORF">PAC_15152</name>
</gene>